<proteinExistence type="predicted"/>
<dbReference type="EMBL" id="MT142277">
    <property type="protein sequence ID" value="QJA77331.1"/>
    <property type="molecule type" value="Genomic_DNA"/>
</dbReference>
<protein>
    <recommendedName>
        <fullName evidence="3">HNH endonuclease</fullName>
    </recommendedName>
</protein>
<organism evidence="1">
    <name type="scientific">viral metagenome</name>
    <dbReference type="NCBI Taxonomy" id="1070528"/>
    <lineage>
        <taxon>unclassified sequences</taxon>
        <taxon>metagenomes</taxon>
        <taxon>organismal metagenomes</taxon>
    </lineage>
</organism>
<evidence type="ECO:0000313" key="2">
    <source>
        <dbReference type="EMBL" id="QJA77331.1"/>
    </source>
</evidence>
<dbReference type="EMBL" id="MT141368">
    <property type="protein sequence ID" value="QJA59421.1"/>
    <property type="molecule type" value="Genomic_DNA"/>
</dbReference>
<name>A0A6M3IQ70_9ZZZZ</name>
<evidence type="ECO:0008006" key="3">
    <source>
        <dbReference type="Google" id="ProtNLM"/>
    </source>
</evidence>
<accession>A0A6M3IQ70</accession>
<evidence type="ECO:0000313" key="1">
    <source>
        <dbReference type="EMBL" id="QJA59421.1"/>
    </source>
</evidence>
<dbReference type="AlphaFoldDB" id="A0A6M3IQ70"/>
<gene>
    <name evidence="2" type="ORF">MM415A01325_0013</name>
    <name evidence="1" type="ORF">MM415B01302_0024</name>
</gene>
<sequence length="77" mass="8890">MGNKCGKCGIDDFRVLQVDHIDGNGYAERKQFKLSGNGTVKYYRHILEVNGEGYQLLCANCNWIKRYEQAEQNQFRG</sequence>
<reference evidence="1" key="1">
    <citation type="submission" date="2020-03" db="EMBL/GenBank/DDBJ databases">
        <title>The deep terrestrial virosphere.</title>
        <authorList>
            <person name="Holmfeldt K."/>
            <person name="Nilsson E."/>
            <person name="Simone D."/>
            <person name="Lopez-Fernandez M."/>
            <person name="Wu X."/>
            <person name="de Brujin I."/>
            <person name="Lundin D."/>
            <person name="Andersson A."/>
            <person name="Bertilsson S."/>
            <person name="Dopson M."/>
        </authorList>
    </citation>
    <scope>NUCLEOTIDE SEQUENCE</scope>
    <source>
        <strain evidence="2">MM415A01325</strain>
        <strain evidence="1">MM415B01302</strain>
    </source>
</reference>